<dbReference type="HOGENOM" id="CLU_3314514_0_0_10"/>
<feature type="transmembrane region" description="Helical" evidence="1">
    <location>
        <begin position="20"/>
        <end position="38"/>
    </location>
</feature>
<evidence type="ECO:0000313" key="3">
    <source>
        <dbReference type="Proteomes" id="UP000003160"/>
    </source>
</evidence>
<protein>
    <submittedName>
        <fullName evidence="2">Uncharacterized protein</fullName>
    </submittedName>
</protein>
<dbReference type="AlphaFoldDB" id="D1PZB3"/>
<dbReference type="Proteomes" id="UP000003160">
    <property type="component" value="Unassembled WGS sequence"/>
</dbReference>
<organism evidence="2 3">
    <name type="scientific">Hallella bergensis DSM 17361</name>
    <dbReference type="NCBI Taxonomy" id="585502"/>
    <lineage>
        <taxon>Bacteria</taxon>
        <taxon>Pseudomonadati</taxon>
        <taxon>Bacteroidota</taxon>
        <taxon>Bacteroidia</taxon>
        <taxon>Bacteroidales</taxon>
        <taxon>Prevotellaceae</taxon>
        <taxon>Hallella</taxon>
    </lineage>
</organism>
<proteinExistence type="predicted"/>
<dbReference type="EMBL" id="ACKS01000082">
    <property type="protein sequence ID" value="EFA43347.1"/>
    <property type="molecule type" value="Genomic_DNA"/>
</dbReference>
<gene>
    <name evidence="2" type="ORF">HMPREF0645_2298</name>
</gene>
<sequence length="39" mass="4702">MKLACFSNWKRLYAVEFLRFHLVIVLYFTPVICLNLLLI</sequence>
<keyword evidence="1" id="KW-1133">Transmembrane helix</keyword>
<evidence type="ECO:0000313" key="2">
    <source>
        <dbReference type="EMBL" id="EFA43347.1"/>
    </source>
</evidence>
<comment type="caution">
    <text evidence="2">The sequence shown here is derived from an EMBL/GenBank/DDBJ whole genome shotgun (WGS) entry which is preliminary data.</text>
</comment>
<keyword evidence="3" id="KW-1185">Reference proteome</keyword>
<keyword evidence="1" id="KW-0472">Membrane</keyword>
<name>D1PZB3_9BACT</name>
<reference evidence="2" key="1">
    <citation type="submission" date="2009-10" db="EMBL/GenBank/DDBJ databases">
        <authorList>
            <person name="Qin X."/>
            <person name="Bachman B."/>
            <person name="Battles P."/>
            <person name="Bell A."/>
            <person name="Bess C."/>
            <person name="Bickham C."/>
            <person name="Chaboub L."/>
            <person name="Chen D."/>
            <person name="Coyle M."/>
            <person name="Deiros D.R."/>
            <person name="Dinh H."/>
            <person name="Forbes L."/>
            <person name="Fowler G."/>
            <person name="Francisco L."/>
            <person name="Fu Q."/>
            <person name="Gubbala S."/>
            <person name="Hale W."/>
            <person name="Han Y."/>
            <person name="Hemphill L."/>
            <person name="Highlander S.K."/>
            <person name="Hirani K."/>
            <person name="Hogues M."/>
            <person name="Jackson L."/>
            <person name="Jakkamsetti A."/>
            <person name="Javaid M."/>
            <person name="Jiang H."/>
            <person name="Korchina V."/>
            <person name="Kovar C."/>
            <person name="Lara F."/>
            <person name="Lee S."/>
            <person name="Mata R."/>
            <person name="Mathew T."/>
            <person name="Moen C."/>
            <person name="Morales K."/>
            <person name="Munidasa M."/>
            <person name="Nazareth L."/>
            <person name="Ngo R."/>
            <person name="Nguyen L."/>
            <person name="Okwuonu G."/>
            <person name="Ongeri F."/>
            <person name="Patil S."/>
            <person name="Petrosino J."/>
            <person name="Pham C."/>
            <person name="Pham P."/>
            <person name="Pu L.-L."/>
            <person name="Puazo M."/>
            <person name="Raj R."/>
            <person name="Reid J."/>
            <person name="Rouhana J."/>
            <person name="Saada N."/>
            <person name="Shang Y."/>
            <person name="Simmons D."/>
            <person name="Thornton R."/>
            <person name="Warren J."/>
            <person name="Weissenberger G."/>
            <person name="Zhang J."/>
            <person name="Zhang L."/>
            <person name="Zhou C."/>
            <person name="Zhu D."/>
            <person name="Muzny D."/>
            <person name="Worley K."/>
            <person name="Gibbs R."/>
        </authorList>
    </citation>
    <scope>NUCLEOTIDE SEQUENCE [LARGE SCALE GENOMIC DNA]</scope>
    <source>
        <strain evidence="2">DSM 17361</strain>
    </source>
</reference>
<evidence type="ECO:0000256" key="1">
    <source>
        <dbReference type="SAM" id="Phobius"/>
    </source>
</evidence>
<keyword evidence="1" id="KW-0812">Transmembrane</keyword>
<accession>D1PZB3</accession>